<dbReference type="SUPFAM" id="SSF56059">
    <property type="entry name" value="Glutathione synthetase ATP-binding domain-like"/>
    <property type="match status" value="1"/>
</dbReference>
<dbReference type="GO" id="GO:0005524">
    <property type="term" value="F:ATP binding"/>
    <property type="evidence" value="ECO:0007669"/>
    <property type="project" value="UniProtKB-UniRule"/>
</dbReference>
<dbReference type="AlphaFoldDB" id="A0A7X4H6M3"/>
<dbReference type="EMBL" id="WWCR01000102">
    <property type="protein sequence ID" value="MYM76273.1"/>
    <property type="molecule type" value="Genomic_DNA"/>
</dbReference>
<proteinExistence type="predicted"/>
<dbReference type="PROSITE" id="PS50975">
    <property type="entry name" value="ATP_GRASP"/>
    <property type="match status" value="1"/>
</dbReference>
<accession>A0A7X4H6M3</accession>
<evidence type="ECO:0000313" key="3">
    <source>
        <dbReference type="EMBL" id="MYM76273.1"/>
    </source>
</evidence>
<protein>
    <submittedName>
        <fullName evidence="3">FAD-dependent oxidoreductase</fullName>
    </submittedName>
</protein>
<feature type="domain" description="ATP-grasp" evidence="2">
    <location>
        <begin position="56"/>
        <end position="250"/>
    </location>
</feature>
<sequence length="283" mass="30885">ALAGRLGGRGRPVLFLTEEKSVRSVSRDRDRLLPHFRIALPAPGVLEALMDKNAFQAQAQACGAAIPRAVGLAREADLAQLAGLRYPAVLKPAYKHYGYGARFQKAYVVQSAQEAAQRWRSIAPVLAELIVQEWIPGGDSAIYFCLQYVGDDGRAVASFTGRKLRSWPPRIGGTASCIAAPEYAAALDHCTSAFFRAAGFVGLGSMEYKRDERDGRFYMIEPTVGRSDFQEEVATLNGTNLALAAYHHQTGGAPPPCRVAQPARLWREPQTDRWARAMASEPP</sequence>
<comment type="caution">
    <text evidence="3">The sequence shown here is derived from an EMBL/GenBank/DDBJ whole genome shotgun (WGS) entry which is preliminary data.</text>
</comment>
<gene>
    <name evidence="3" type="ORF">GTP56_29360</name>
</gene>
<organism evidence="3 4">
    <name type="scientific">Duganella margarita</name>
    <dbReference type="NCBI Taxonomy" id="2692170"/>
    <lineage>
        <taxon>Bacteria</taxon>
        <taxon>Pseudomonadati</taxon>
        <taxon>Pseudomonadota</taxon>
        <taxon>Betaproteobacteria</taxon>
        <taxon>Burkholderiales</taxon>
        <taxon>Oxalobacteraceae</taxon>
        <taxon>Telluria group</taxon>
        <taxon>Duganella</taxon>
    </lineage>
</organism>
<keyword evidence="1" id="KW-0067">ATP-binding</keyword>
<evidence type="ECO:0000259" key="2">
    <source>
        <dbReference type="PROSITE" id="PS50975"/>
    </source>
</evidence>
<evidence type="ECO:0000256" key="1">
    <source>
        <dbReference type="PROSITE-ProRule" id="PRU00409"/>
    </source>
</evidence>
<reference evidence="3 4" key="1">
    <citation type="submission" date="2019-12" db="EMBL/GenBank/DDBJ databases">
        <title>Novel species isolated from a subtropical stream in China.</title>
        <authorList>
            <person name="Lu H."/>
        </authorList>
    </citation>
    <scope>NUCLEOTIDE SEQUENCE [LARGE SCALE GENOMIC DNA]</scope>
    <source>
        <strain evidence="3 4">FT134W</strain>
    </source>
</reference>
<dbReference type="GO" id="GO:0046872">
    <property type="term" value="F:metal ion binding"/>
    <property type="evidence" value="ECO:0007669"/>
    <property type="project" value="InterPro"/>
</dbReference>
<feature type="non-terminal residue" evidence="3">
    <location>
        <position position="283"/>
    </location>
</feature>
<dbReference type="Gene3D" id="3.30.470.20">
    <property type="entry name" value="ATP-grasp fold, B domain"/>
    <property type="match status" value="1"/>
</dbReference>
<evidence type="ECO:0000313" key="4">
    <source>
        <dbReference type="Proteomes" id="UP000469734"/>
    </source>
</evidence>
<keyword evidence="1" id="KW-0547">Nucleotide-binding</keyword>
<dbReference type="Proteomes" id="UP000469734">
    <property type="component" value="Unassembled WGS sequence"/>
</dbReference>
<dbReference type="RefSeq" id="WP_161052709.1">
    <property type="nucleotide sequence ID" value="NZ_WWCR01000102.1"/>
</dbReference>
<feature type="non-terminal residue" evidence="3">
    <location>
        <position position="1"/>
    </location>
</feature>
<name>A0A7X4H6M3_9BURK</name>
<dbReference type="InterPro" id="IPR011761">
    <property type="entry name" value="ATP-grasp"/>
</dbReference>